<comment type="similarity">
    <text evidence="2 11">Belongs to the WhiB family.</text>
</comment>
<dbReference type="EMBL" id="PDJF01000001">
    <property type="protein sequence ID" value="PFG27461.1"/>
    <property type="molecule type" value="Genomic_DNA"/>
</dbReference>
<keyword evidence="4 11" id="KW-0479">Metal-binding</keyword>
<keyword evidence="8 11" id="KW-0238">DNA-binding</keyword>
<feature type="binding site" evidence="11">
    <location>
        <position position="30"/>
    </location>
    <ligand>
        <name>[4Fe-4S] cluster</name>
        <dbReference type="ChEBI" id="CHEBI:49883"/>
    </ligand>
</feature>
<dbReference type="Pfam" id="PF02467">
    <property type="entry name" value="Whib"/>
    <property type="match status" value="1"/>
</dbReference>
<dbReference type="GO" id="GO:0035731">
    <property type="term" value="F:dinitrosyl-iron complex binding"/>
    <property type="evidence" value="ECO:0007669"/>
    <property type="project" value="UniProtKB-UniRule"/>
</dbReference>
<comment type="PTM">
    <text evidence="11">Upon Fe-S cluster removal intramolecular disulfide bonds are formed.</text>
</comment>
<dbReference type="PANTHER" id="PTHR38839">
    <property type="entry name" value="TRANSCRIPTIONAL REGULATOR WHID-RELATED"/>
    <property type="match status" value="1"/>
</dbReference>
<dbReference type="GO" id="GO:0045892">
    <property type="term" value="P:negative regulation of DNA-templated transcription"/>
    <property type="evidence" value="ECO:0007669"/>
    <property type="project" value="TreeGrafter"/>
</dbReference>
<keyword evidence="6 11" id="KW-0411">Iron-sulfur</keyword>
<organism evidence="13 14">
    <name type="scientific">Corynebacterium renale</name>
    <dbReference type="NCBI Taxonomy" id="1724"/>
    <lineage>
        <taxon>Bacteria</taxon>
        <taxon>Bacillati</taxon>
        <taxon>Actinomycetota</taxon>
        <taxon>Actinomycetes</taxon>
        <taxon>Mycobacteriales</taxon>
        <taxon>Corynebacteriaceae</taxon>
        <taxon>Corynebacterium</taxon>
    </lineage>
</organism>
<evidence type="ECO:0000256" key="11">
    <source>
        <dbReference type="HAMAP-Rule" id="MF_01479"/>
    </source>
</evidence>
<evidence type="ECO:0000259" key="12">
    <source>
        <dbReference type="PROSITE" id="PS51674"/>
    </source>
</evidence>
<comment type="PTM">
    <text evidence="11">The Fe-S cluster can be nitrosylated by nitric oxide (NO).</text>
</comment>
<dbReference type="HAMAP" id="MF_01479">
    <property type="entry name" value="WhiB"/>
    <property type="match status" value="1"/>
</dbReference>
<dbReference type="STRING" id="1724.GCA_001044175_00692"/>
<accession>A0A2A9DM64</accession>
<keyword evidence="5 11" id="KW-0408">Iron</keyword>
<evidence type="ECO:0000256" key="10">
    <source>
        <dbReference type="ARBA" id="ARBA00023163"/>
    </source>
</evidence>
<dbReference type="PANTHER" id="PTHR38839:SF7">
    <property type="entry name" value="TRANSCRIPTIONAL REGULATOR WHIB4"/>
    <property type="match status" value="1"/>
</dbReference>
<comment type="caution">
    <text evidence="13">The sequence shown here is derived from an EMBL/GenBank/DDBJ whole genome shotgun (WGS) entry which is preliminary data.</text>
</comment>
<feature type="domain" description="4Fe-4S Wbl-type" evidence="12">
    <location>
        <begin position="29"/>
        <end position="85"/>
    </location>
</feature>
<dbReference type="GO" id="GO:0051539">
    <property type="term" value="F:4 iron, 4 sulfur cluster binding"/>
    <property type="evidence" value="ECO:0007669"/>
    <property type="project" value="UniProtKB-UniRule"/>
</dbReference>
<keyword evidence="3 11" id="KW-0004">4Fe-4S</keyword>
<feature type="binding site" evidence="11">
    <location>
        <position position="52"/>
    </location>
    <ligand>
        <name>[4Fe-4S] cluster</name>
        <dbReference type="ChEBI" id="CHEBI:49883"/>
    </ligand>
</feature>
<evidence type="ECO:0000256" key="2">
    <source>
        <dbReference type="ARBA" id="ARBA00006597"/>
    </source>
</evidence>
<comment type="cofactor">
    <cofactor evidence="11">
        <name>[4Fe-4S] cluster</name>
        <dbReference type="ChEBI" id="CHEBI:49883"/>
    </cofactor>
    <text evidence="11">Binds 1 [4Fe-4S] cluster per subunit. Following nitrosylation of the [4Fe-4S] cluster binds 1 [4Fe-8(NO)] cluster per subunit.</text>
</comment>
<evidence type="ECO:0000256" key="7">
    <source>
        <dbReference type="ARBA" id="ARBA00023015"/>
    </source>
</evidence>
<gene>
    <name evidence="11" type="primary">whiB</name>
    <name evidence="13" type="ORF">ATK06_0521</name>
</gene>
<keyword evidence="7 11" id="KW-0805">Transcription regulation</keyword>
<evidence type="ECO:0000256" key="3">
    <source>
        <dbReference type="ARBA" id="ARBA00022485"/>
    </source>
</evidence>
<comment type="function">
    <text evidence="11">Acts as a transcriptional regulator. Probably redox-responsive. The apo- but not holo-form probably binds DNA.</text>
</comment>
<dbReference type="PROSITE" id="PS51674">
    <property type="entry name" value="4FE4S_WBL"/>
    <property type="match status" value="1"/>
</dbReference>
<dbReference type="GO" id="GO:0046872">
    <property type="term" value="F:metal ion binding"/>
    <property type="evidence" value="ECO:0007669"/>
    <property type="project" value="UniProtKB-KW"/>
</dbReference>
<keyword evidence="10 11" id="KW-0804">Transcription</keyword>
<evidence type="ECO:0000256" key="1">
    <source>
        <dbReference type="ARBA" id="ARBA00004496"/>
    </source>
</evidence>
<name>A0A2A9DM64_9CORY</name>
<protein>
    <recommendedName>
        <fullName evidence="11">Transcriptional regulator WhiB</fullName>
    </recommendedName>
</protein>
<dbReference type="GO" id="GO:0003677">
    <property type="term" value="F:DNA binding"/>
    <property type="evidence" value="ECO:0007669"/>
    <property type="project" value="UniProtKB-UniRule"/>
</dbReference>
<proteinExistence type="inferred from homology"/>
<sequence>MTTAARTYEYLGLHQQSGEEYTEWLLHAQCRNFDPDILFVEGRHQREAARYCDGCPVKARCLAEALNTETEYGVWGGKTARQRRSLRRQHPKVVDWRDFISEHVDAGGDLASL</sequence>
<evidence type="ECO:0000256" key="6">
    <source>
        <dbReference type="ARBA" id="ARBA00023014"/>
    </source>
</evidence>
<evidence type="ECO:0000256" key="4">
    <source>
        <dbReference type="ARBA" id="ARBA00022723"/>
    </source>
</evidence>
<dbReference type="GO" id="GO:0047134">
    <property type="term" value="F:protein-disulfide reductase [NAD(P)H] activity"/>
    <property type="evidence" value="ECO:0007669"/>
    <property type="project" value="TreeGrafter"/>
</dbReference>
<evidence type="ECO:0000256" key="5">
    <source>
        <dbReference type="ARBA" id="ARBA00023004"/>
    </source>
</evidence>
<dbReference type="InterPro" id="IPR003482">
    <property type="entry name" value="Whib"/>
</dbReference>
<dbReference type="InterPro" id="IPR034768">
    <property type="entry name" value="4FE4S_WBL"/>
</dbReference>
<keyword evidence="14" id="KW-1185">Reference proteome</keyword>
<comment type="subcellular location">
    <subcellularLocation>
        <location evidence="1 11">Cytoplasm</location>
    </subcellularLocation>
</comment>
<evidence type="ECO:0000313" key="14">
    <source>
        <dbReference type="Proteomes" id="UP000221653"/>
    </source>
</evidence>
<dbReference type="RefSeq" id="WP_053072564.1">
    <property type="nucleotide sequence ID" value="NZ_LDYE01000002.1"/>
</dbReference>
<dbReference type="OrthoDB" id="4228525at2"/>
<keyword evidence="11" id="KW-0963">Cytoplasm</keyword>
<dbReference type="GO" id="GO:0045454">
    <property type="term" value="P:cell redox homeostasis"/>
    <property type="evidence" value="ECO:0007669"/>
    <property type="project" value="TreeGrafter"/>
</dbReference>
<feature type="binding site" evidence="11">
    <location>
        <position position="55"/>
    </location>
    <ligand>
        <name>[4Fe-4S] cluster</name>
        <dbReference type="ChEBI" id="CHEBI:49883"/>
    </ligand>
</feature>
<reference evidence="13 14" key="1">
    <citation type="submission" date="2017-10" db="EMBL/GenBank/DDBJ databases">
        <title>Sequencing the genomes of 1000 actinobacteria strains.</title>
        <authorList>
            <person name="Klenk H.-P."/>
        </authorList>
    </citation>
    <scope>NUCLEOTIDE SEQUENCE [LARGE SCALE GENOMIC DNA]</scope>
    <source>
        <strain evidence="13 14">DSM 20688</strain>
    </source>
</reference>
<evidence type="ECO:0000256" key="9">
    <source>
        <dbReference type="ARBA" id="ARBA00023157"/>
    </source>
</evidence>
<evidence type="ECO:0000256" key="8">
    <source>
        <dbReference type="ARBA" id="ARBA00023125"/>
    </source>
</evidence>
<dbReference type="Proteomes" id="UP000221653">
    <property type="component" value="Unassembled WGS sequence"/>
</dbReference>
<dbReference type="GO" id="GO:0005737">
    <property type="term" value="C:cytoplasm"/>
    <property type="evidence" value="ECO:0007669"/>
    <property type="project" value="UniProtKB-SubCell"/>
</dbReference>
<feature type="binding site" evidence="11">
    <location>
        <position position="61"/>
    </location>
    <ligand>
        <name>[4Fe-4S] cluster</name>
        <dbReference type="ChEBI" id="CHEBI:49883"/>
    </ligand>
</feature>
<keyword evidence="9 11" id="KW-1015">Disulfide bond</keyword>
<dbReference type="AlphaFoldDB" id="A0A2A9DM64"/>
<evidence type="ECO:0000313" key="13">
    <source>
        <dbReference type="EMBL" id="PFG27461.1"/>
    </source>
</evidence>